<accession>A0A444LI89</accession>
<dbReference type="AlphaFoldDB" id="A0A444LI89"/>
<name>A0A444LI89_9HYPH</name>
<feature type="region of interest" description="Disordered" evidence="1">
    <location>
        <begin position="26"/>
        <end position="121"/>
    </location>
</feature>
<feature type="compositionally biased region" description="Basic and acidic residues" evidence="1">
    <location>
        <begin position="42"/>
        <end position="74"/>
    </location>
</feature>
<evidence type="ECO:0000313" key="3">
    <source>
        <dbReference type="Proteomes" id="UP000287687"/>
    </source>
</evidence>
<organism evidence="2 3">
    <name type="scientific">Neorhizobium lilium</name>
    <dbReference type="NCBI Taxonomy" id="2503024"/>
    <lineage>
        <taxon>Bacteria</taxon>
        <taxon>Pseudomonadati</taxon>
        <taxon>Pseudomonadota</taxon>
        <taxon>Alphaproteobacteria</taxon>
        <taxon>Hyphomicrobiales</taxon>
        <taxon>Rhizobiaceae</taxon>
        <taxon>Rhizobium/Agrobacterium group</taxon>
        <taxon>Neorhizobium</taxon>
    </lineage>
</organism>
<evidence type="ECO:0000256" key="1">
    <source>
        <dbReference type="SAM" id="MobiDB-lite"/>
    </source>
</evidence>
<dbReference type="EMBL" id="SBIP01000002">
    <property type="protein sequence ID" value="RWX78738.1"/>
    <property type="molecule type" value="Genomic_DNA"/>
</dbReference>
<gene>
    <name evidence="2" type="ORF">EPK99_09095</name>
</gene>
<comment type="caution">
    <text evidence="2">The sequence shown here is derived from an EMBL/GenBank/DDBJ whole genome shotgun (WGS) entry which is preliminary data.</text>
</comment>
<dbReference type="PROSITE" id="PS51257">
    <property type="entry name" value="PROKAR_LIPOPROTEIN"/>
    <property type="match status" value="1"/>
</dbReference>
<evidence type="ECO:0008006" key="4">
    <source>
        <dbReference type="Google" id="ProtNLM"/>
    </source>
</evidence>
<protein>
    <recommendedName>
        <fullName evidence="4">Lipoprotein</fullName>
    </recommendedName>
</protein>
<evidence type="ECO:0000313" key="2">
    <source>
        <dbReference type="EMBL" id="RWX78738.1"/>
    </source>
</evidence>
<proteinExistence type="predicted"/>
<dbReference type="Proteomes" id="UP000287687">
    <property type="component" value="Unassembled WGS sequence"/>
</dbReference>
<reference evidence="2 3" key="1">
    <citation type="submission" date="2019-01" db="EMBL/GenBank/DDBJ databases">
        <title>The draft genome of Rhizobium sp. 24NR.</title>
        <authorList>
            <person name="Liu L."/>
            <person name="Liang L."/>
            <person name="Shi S."/>
            <person name="Xu L."/>
            <person name="Wang X."/>
            <person name="Li L."/>
            <person name="Zhang X."/>
        </authorList>
    </citation>
    <scope>NUCLEOTIDE SEQUENCE [LARGE SCALE GENOMIC DNA]</scope>
    <source>
        <strain evidence="2 3">24NR</strain>
    </source>
</reference>
<dbReference type="RefSeq" id="WP_128442715.1">
    <property type="nucleotide sequence ID" value="NZ_SBIP01000002.1"/>
</dbReference>
<keyword evidence="3" id="KW-1185">Reference proteome</keyword>
<sequence length="121" mass="13261">MSNRTKIIAGAVGLACLMLTGCVSEGGSYSRGGYAGYNPVYERSDRSDRYWRNRRDRDRNHDRGPRNGYGDRGRNGMNQAAYARDKPDPTWAGNGPRGRDNGPGRGDAGRSGGRDILIPNQ</sequence>